<evidence type="ECO:0000256" key="4">
    <source>
        <dbReference type="SAM" id="Phobius"/>
    </source>
</evidence>
<protein>
    <submittedName>
        <fullName evidence="5">Glycosyltransferase family 15 protein</fullName>
    </submittedName>
</protein>
<dbReference type="SUPFAM" id="SSF53448">
    <property type="entry name" value="Nucleotide-diphospho-sugar transferases"/>
    <property type="match status" value="1"/>
</dbReference>
<dbReference type="FunFam" id="3.90.550.10:FF:000051">
    <property type="entry name" value="Alpha-1,2-mannosyltransferase (Ktr4)"/>
    <property type="match status" value="1"/>
</dbReference>
<dbReference type="Pfam" id="PF01793">
    <property type="entry name" value="Glyco_transf_15"/>
    <property type="match status" value="1"/>
</dbReference>
<evidence type="ECO:0000256" key="2">
    <source>
        <dbReference type="ARBA" id="ARBA00022679"/>
    </source>
</evidence>
<accession>A0A0C2W3C8</accession>
<dbReference type="GO" id="GO:0016020">
    <property type="term" value="C:membrane"/>
    <property type="evidence" value="ECO:0007669"/>
    <property type="project" value="InterPro"/>
</dbReference>
<dbReference type="Proteomes" id="UP000054549">
    <property type="component" value="Unassembled WGS sequence"/>
</dbReference>
<keyword evidence="4" id="KW-0472">Membrane</keyword>
<comment type="similarity">
    <text evidence="1">Belongs to the glycosyltransferase 15 family.</text>
</comment>
<dbReference type="GO" id="GO:0006487">
    <property type="term" value="P:protein N-linked glycosylation"/>
    <property type="evidence" value="ECO:0007669"/>
    <property type="project" value="TreeGrafter"/>
</dbReference>
<dbReference type="PANTHER" id="PTHR31121:SF6">
    <property type="entry name" value="ALPHA-1,2 MANNOSYLTRANSFERASE KTR1"/>
    <property type="match status" value="1"/>
</dbReference>
<evidence type="ECO:0000256" key="3">
    <source>
        <dbReference type="PIRSR" id="PIRSR018153-1"/>
    </source>
</evidence>
<dbReference type="EMBL" id="KN818494">
    <property type="protein sequence ID" value="KIL55602.1"/>
    <property type="molecule type" value="Genomic_DNA"/>
</dbReference>
<dbReference type="AlphaFoldDB" id="A0A0C2W3C8"/>
<dbReference type="Gene3D" id="3.90.550.10">
    <property type="entry name" value="Spore Coat Polysaccharide Biosynthesis Protein SpsA, Chain A"/>
    <property type="match status" value="1"/>
</dbReference>
<dbReference type="OrthoDB" id="439943at2759"/>
<dbReference type="GO" id="GO:0005794">
    <property type="term" value="C:Golgi apparatus"/>
    <property type="evidence" value="ECO:0007669"/>
    <property type="project" value="TreeGrafter"/>
</dbReference>
<dbReference type="STRING" id="946122.A0A0C2W3C8"/>
<dbReference type="GO" id="GO:0000026">
    <property type="term" value="F:alpha-1,2-mannosyltransferase activity"/>
    <property type="evidence" value="ECO:0007669"/>
    <property type="project" value="TreeGrafter"/>
</dbReference>
<dbReference type="GO" id="GO:0000032">
    <property type="term" value="P:cell wall mannoprotein biosynthetic process"/>
    <property type="evidence" value="ECO:0007669"/>
    <property type="project" value="TreeGrafter"/>
</dbReference>
<keyword evidence="2 5" id="KW-0808">Transferase</keyword>
<dbReference type="FunCoup" id="A0A0C2W3C8">
    <property type="interactions" value="125"/>
</dbReference>
<proteinExistence type="inferred from homology"/>
<feature type="transmembrane region" description="Helical" evidence="4">
    <location>
        <begin position="12"/>
        <end position="33"/>
    </location>
</feature>
<dbReference type="InParanoid" id="A0A0C2W3C8"/>
<feature type="active site" description="Nucleophile" evidence="3">
    <location>
        <position position="292"/>
    </location>
</feature>
<keyword evidence="4" id="KW-1133">Transmembrane helix</keyword>
<evidence type="ECO:0000313" key="6">
    <source>
        <dbReference type="Proteomes" id="UP000054549"/>
    </source>
</evidence>
<dbReference type="PIRSF" id="PIRSF018153">
    <property type="entry name" value="Glyco_trans_15"/>
    <property type="match status" value="1"/>
</dbReference>
<dbReference type="InterPro" id="IPR002685">
    <property type="entry name" value="Glyco_trans_15"/>
</dbReference>
<dbReference type="InterPro" id="IPR029044">
    <property type="entry name" value="Nucleotide-diphossugar_trans"/>
</dbReference>
<dbReference type="PANTHER" id="PTHR31121">
    <property type="entry name" value="ALPHA-1,2 MANNOSYLTRANSFERASE KTR1"/>
    <property type="match status" value="1"/>
</dbReference>
<name>A0A0C2W3C8_AMAMK</name>
<keyword evidence="6" id="KW-1185">Reference proteome</keyword>
<evidence type="ECO:0000256" key="1">
    <source>
        <dbReference type="ARBA" id="ARBA00007677"/>
    </source>
</evidence>
<reference evidence="5 6" key="1">
    <citation type="submission" date="2014-04" db="EMBL/GenBank/DDBJ databases">
        <title>Evolutionary Origins and Diversification of the Mycorrhizal Mutualists.</title>
        <authorList>
            <consortium name="DOE Joint Genome Institute"/>
            <consortium name="Mycorrhizal Genomics Consortium"/>
            <person name="Kohler A."/>
            <person name="Kuo A."/>
            <person name="Nagy L.G."/>
            <person name="Floudas D."/>
            <person name="Copeland A."/>
            <person name="Barry K.W."/>
            <person name="Cichocki N."/>
            <person name="Veneault-Fourrey C."/>
            <person name="LaButti K."/>
            <person name="Lindquist E.A."/>
            <person name="Lipzen A."/>
            <person name="Lundell T."/>
            <person name="Morin E."/>
            <person name="Murat C."/>
            <person name="Riley R."/>
            <person name="Ohm R."/>
            <person name="Sun H."/>
            <person name="Tunlid A."/>
            <person name="Henrissat B."/>
            <person name="Grigoriev I.V."/>
            <person name="Hibbett D.S."/>
            <person name="Martin F."/>
        </authorList>
    </citation>
    <scope>NUCLEOTIDE SEQUENCE [LARGE SCALE GENOMIC DNA]</scope>
    <source>
        <strain evidence="5 6">Koide BX008</strain>
    </source>
</reference>
<gene>
    <name evidence="5" type="ORF">M378DRAFT_17791</name>
</gene>
<sequence length="395" mass="47035">MTKLGSTARWRINTFTRYLILSLVLLVSLHWILTLTHEGHGKATSLSNIASHLSGSRPSPDRYSIEEYYRPENSTHLLVDRRANATFVILARNSNLDGAVRSVREIEDRFNKYYMYPYVFLNEEPFTDEFKKRVSVLTNSKMEFGVIPRDHWFQPDWIDEEKATAARKKLEEENVIYGGSVSYRNMCRFNSGFFFKHELVEKYRWYWRIEPDVHFHCNINFDPFLFMEENNKIYSFTITMYEFERTIPTLWGHVQQFMKENPQHVTEGNAMNFLSDNGGSNYNLCHFWSNFEIADLDFWRGPAYTAYFDYLEKTGGFYYERWGDAPVHSIAAALFAKKEQIHFWDEIGYEHPPYTHCPQKEETWRKAKCTCGQDRSFDYDGYSCMKRWDKLMGKW</sequence>
<organism evidence="5 6">
    <name type="scientific">Amanita muscaria (strain Koide BX008)</name>
    <dbReference type="NCBI Taxonomy" id="946122"/>
    <lineage>
        <taxon>Eukaryota</taxon>
        <taxon>Fungi</taxon>
        <taxon>Dikarya</taxon>
        <taxon>Basidiomycota</taxon>
        <taxon>Agaricomycotina</taxon>
        <taxon>Agaricomycetes</taxon>
        <taxon>Agaricomycetidae</taxon>
        <taxon>Agaricales</taxon>
        <taxon>Pluteineae</taxon>
        <taxon>Amanitaceae</taxon>
        <taxon>Amanita</taxon>
    </lineage>
</organism>
<dbReference type="HOGENOM" id="CLU_024327_4_4_1"/>
<evidence type="ECO:0000313" key="5">
    <source>
        <dbReference type="EMBL" id="KIL55602.1"/>
    </source>
</evidence>
<keyword evidence="4" id="KW-0812">Transmembrane</keyword>